<evidence type="ECO:0000313" key="2">
    <source>
        <dbReference type="Proteomes" id="UP001530400"/>
    </source>
</evidence>
<comment type="caution">
    <text evidence="1">The sequence shown here is derived from an EMBL/GenBank/DDBJ whole genome shotgun (WGS) entry which is preliminary data.</text>
</comment>
<evidence type="ECO:0008006" key="3">
    <source>
        <dbReference type="Google" id="ProtNLM"/>
    </source>
</evidence>
<proteinExistence type="predicted"/>
<gene>
    <name evidence="1" type="ORF">ACHAWO_008910</name>
</gene>
<protein>
    <recommendedName>
        <fullName evidence="3">Glycosyltransferase 2-like domain-containing protein</fullName>
    </recommendedName>
</protein>
<dbReference type="Proteomes" id="UP001530400">
    <property type="component" value="Unassembled WGS sequence"/>
</dbReference>
<sequence length="255" mass="29115">MPRLCVISVTFYTDASDVRFLLAQQLCRLATAKQIHLIIVDGSPPEIQALLWQEQSEYVEMFRQDKEKFQGKGGSLRQAVKLAAAKLEAQGLKAAIAFTEPEKVDFINHVCDIAQPLLEEKADVVVPMRNKNLFQQTYPIEQYHSESFANLHFDSLAQQYGGFKDVKVDWTFGPFAFNATLAKKWLDYTGNSWDAQMVPYVRGVRNDGWRVHSVEVNFELPSEMKMQEEGNPIWSSKRLHQLNVLFELLGSVELS</sequence>
<organism evidence="1 2">
    <name type="scientific">Cyclotella atomus</name>
    <dbReference type="NCBI Taxonomy" id="382360"/>
    <lineage>
        <taxon>Eukaryota</taxon>
        <taxon>Sar</taxon>
        <taxon>Stramenopiles</taxon>
        <taxon>Ochrophyta</taxon>
        <taxon>Bacillariophyta</taxon>
        <taxon>Coscinodiscophyceae</taxon>
        <taxon>Thalassiosirophycidae</taxon>
        <taxon>Stephanodiscales</taxon>
        <taxon>Stephanodiscaceae</taxon>
        <taxon>Cyclotella</taxon>
    </lineage>
</organism>
<keyword evidence="2" id="KW-1185">Reference proteome</keyword>
<evidence type="ECO:0000313" key="1">
    <source>
        <dbReference type="EMBL" id="KAL3774979.1"/>
    </source>
</evidence>
<reference evidence="1 2" key="1">
    <citation type="submission" date="2024-10" db="EMBL/GenBank/DDBJ databases">
        <title>Updated reference genomes for cyclostephanoid diatoms.</title>
        <authorList>
            <person name="Roberts W.R."/>
            <person name="Alverson A.J."/>
        </authorList>
    </citation>
    <scope>NUCLEOTIDE SEQUENCE [LARGE SCALE GENOMIC DNA]</scope>
    <source>
        <strain evidence="1 2">AJA010-31</strain>
    </source>
</reference>
<name>A0ABD3NG89_9STRA</name>
<dbReference type="EMBL" id="JALLPJ020001171">
    <property type="protein sequence ID" value="KAL3774979.1"/>
    <property type="molecule type" value="Genomic_DNA"/>
</dbReference>
<accession>A0ABD3NG89</accession>
<dbReference type="AlphaFoldDB" id="A0ABD3NG89"/>